<accession>A0ABP7Z2V4</accession>
<protein>
    <submittedName>
        <fullName evidence="1">Uncharacterized protein</fullName>
    </submittedName>
</protein>
<gene>
    <name evidence="1" type="ORF">GCM10022216_30410</name>
</gene>
<reference evidence="2" key="1">
    <citation type="journal article" date="2019" name="Int. J. Syst. Evol. Microbiol.">
        <title>The Global Catalogue of Microorganisms (GCM) 10K type strain sequencing project: providing services to taxonomists for standard genome sequencing and annotation.</title>
        <authorList>
            <consortium name="The Broad Institute Genomics Platform"/>
            <consortium name="The Broad Institute Genome Sequencing Center for Infectious Disease"/>
            <person name="Wu L."/>
            <person name="Ma J."/>
        </authorList>
    </citation>
    <scope>NUCLEOTIDE SEQUENCE [LARGE SCALE GENOMIC DNA]</scope>
    <source>
        <strain evidence="2">JCM 16704</strain>
    </source>
</reference>
<evidence type="ECO:0000313" key="2">
    <source>
        <dbReference type="Proteomes" id="UP001500101"/>
    </source>
</evidence>
<dbReference type="RefSeq" id="WP_344675646.1">
    <property type="nucleotide sequence ID" value="NZ_BAAAZI010000012.1"/>
</dbReference>
<evidence type="ECO:0000313" key="1">
    <source>
        <dbReference type="EMBL" id="GAA4145957.1"/>
    </source>
</evidence>
<dbReference type="Proteomes" id="UP001500101">
    <property type="component" value="Unassembled WGS sequence"/>
</dbReference>
<sequence>MTEKELLYHFPYRIEKQNNFRNFVKDHNALQKKHIPNYDGTNTQEFLYKKSGLSLDEIHDFEYLYENFHHWKEWYTNGRNIFSFSKELLLMLEKTDVDGITPDKFHLPYDILYISLKPLNLKIAKGRETVIEGVYVNHNIWNGMGENPEGYCDLSLYFVGDFKDVFLEHIQNVKSRLPYNIEGVEKFDETPIGSFWNIWLWFEKQEGRENVKQTVEHFLQGLREEIFTNGKSADEITDSDLDFYTSTTDLLANSIHLVVNCLLYLSQPAEKIDVKNEFPGGLPHNLNKKLSFVKTKREQSKIDRKIEDLGYTRIRYVGESFKKADSNAGSDIVIQSHWRRGHWRSQRFGEKLKHQRMVWIMPTIVNSSHGQPLKGHLYDVREDQ</sequence>
<dbReference type="InterPro" id="IPR058915">
    <property type="entry name" value="AcrVA2-like"/>
</dbReference>
<proteinExistence type="predicted"/>
<keyword evidence="2" id="KW-1185">Reference proteome</keyword>
<dbReference type="EMBL" id="BAAAZI010000012">
    <property type="protein sequence ID" value="GAA4145957.1"/>
    <property type="molecule type" value="Genomic_DNA"/>
</dbReference>
<dbReference type="Pfam" id="PF26125">
    <property type="entry name" value="AcrVA2-like"/>
    <property type="match status" value="1"/>
</dbReference>
<organism evidence="1 2">
    <name type="scientific">Sphingobacterium kyonggiense</name>
    <dbReference type="NCBI Taxonomy" id="714075"/>
    <lineage>
        <taxon>Bacteria</taxon>
        <taxon>Pseudomonadati</taxon>
        <taxon>Bacteroidota</taxon>
        <taxon>Sphingobacteriia</taxon>
        <taxon>Sphingobacteriales</taxon>
        <taxon>Sphingobacteriaceae</taxon>
        <taxon>Sphingobacterium</taxon>
    </lineage>
</organism>
<comment type="caution">
    <text evidence="1">The sequence shown here is derived from an EMBL/GenBank/DDBJ whole genome shotgun (WGS) entry which is preliminary data.</text>
</comment>
<name>A0ABP7Z2V4_9SPHI</name>